<dbReference type="InterPro" id="IPR054156">
    <property type="entry name" value="YxaF_TetR_C"/>
</dbReference>
<dbReference type="RefSeq" id="WP_086066314.1">
    <property type="nucleotide sequence ID" value="NZ_CP021108.1"/>
</dbReference>
<dbReference type="SUPFAM" id="SSF48498">
    <property type="entry name" value="Tetracyclin repressor-like, C-terminal domain"/>
    <property type="match status" value="1"/>
</dbReference>
<protein>
    <recommendedName>
        <fullName evidence="5">HTH tetR-type domain-containing protein</fullName>
    </recommendedName>
</protein>
<evidence type="ECO:0000256" key="4">
    <source>
        <dbReference type="PROSITE-ProRule" id="PRU00335"/>
    </source>
</evidence>
<name>A0A1W6YPN1_9BORD</name>
<evidence type="ECO:0000256" key="2">
    <source>
        <dbReference type="ARBA" id="ARBA00023125"/>
    </source>
</evidence>
<dbReference type="InterPro" id="IPR001647">
    <property type="entry name" value="HTH_TetR"/>
</dbReference>
<reference evidence="6 7" key="1">
    <citation type="submission" date="2017-05" db="EMBL/GenBank/DDBJ databases">
        <title>Complete and WGS of Bordetella genogroups.</title>
        <authorList>
            <person name="Spilker T."/>
            <person name="LiPuma J."/>
        </authorList>
    </citation>
    <scope>NUCLEOTIDE SEQUENCE [LARGE SCALE GENOMIC DNA]</scope>
    <source>
        <strain evidence="6 7">AU19157</strain>
    </source>
</reference>
<evidence type="ECO:0000256" key="1">
    <source>
        <dbReference type="ARBA" id="ARBA00023015"/>
    </source>
</evidence>
<proteinExistence type="predicted"/>
<dbReference type="Gene3D" id="1.10.357.10">
    <property type="entry name" value="Tetracycline Repressor, domain 2"/>
    <property type="match status" value="1"/>
</dbReference>
<dbReference type="InterPro" id="IPR036271">
    <property type="entry name" value="Tet_transcr_reg_TetR-rel_C_sf"/>
</dbReference>
<feature type="DNA-binding region" description="H-T-H motif" evidence="4">
    <location>
        <begin position="32"/>
        <end position="51"/>
    </location>
</feature>
<dbReference type="Pfam" id="PF21993">
    <property type="entry name" value="TetR_C_13_2"/>
    <property type="match status" value="1"/>
</dbReference>
<organism evidence="6 7">
    <name type="scientific">Bordetella genomosp. 8</name>
    <dbReference type="NCBI Taxonomy" id="1416806"/>
    <lineage>
        <taxon>Bacteria</taxon>
        <taxon>Pseudomonadati</taxon>
        <taxon>Pseudomonadota</taxon>
        <taxon>Betaproteobacteria</taxon>
        <taxon>Burkholderiales</taxon>
        <taxon>Alcaligenaceae</taxon>
        <taxon>Bordetella</taxon>
    </lineage>
</organism>
<dbReference type="PROSITE" id="PS50977">
    <property type="entry name" value="HTH_TETR_2"/>
    <property type="match status" value="1"/>
</dbReference>
<dbReference type="AlphaFoldDB" id="A0A1W6YPN1"/>
<evidence type="ECO:0000256" key="3">
    <source>
        <dbReference type="ARBA" id="ARBA00023163"/>
    </source>
</evidence>
<sequence length="218" mass="23342">MKKSRAEVAETRNRIVDSASRLFKSQGIESTGISEIMAAAGLTPGGFYRHFPSKEALVAVACASSMEVLVESAETASEGGAESFLRHLEDFLSAEYRDDTLGGCPLVAMGSELVRSNPDTRKAASDGFQKLTDIIAKWMPVGDASKAKDAAIFTLISMIGAVTMSRVVDDPELSNRILLVTKERLGSGATPIEKVERRSDEGPAIESNPWISLVMEGS</sequence>
<dbReference type="PANTHER" id="PTHR47506:SF7">
    <property type="entry name" value="TRANSCRIPTIONAL REGULATORY PROTEIN"/>
    <property type="match status" value="1"/>
</dbReference>
<dbReference type="PANTHER" id="PTHR47506">
    <property type="entry name" value="TRANSCRIPTIONAL REGULATORY PROTEIN"/>
    <property type="match status" value="1"/>
</dbReference>
<dbReference type="STRING" id="1416806.CAL12_20560"/>
<dbReference type="KEGG" id="bgv:CAL12_20560"/>
<keyword evidence="3" id="KW-0804">Transcription</keyword>
<dbReference type="EMBL" id="CP021108">
    <property type="protein sequence ID" value="ARP82971.1"/>
    <property type="molecule type" value="Genomic_DNA"/>
</dbReference>
<dbReference type="Gene3D" id="1.10.10.60">
    <property type="entry name" value="Homeodomain-like"/>
    <property type="match status" value="1"/>
</dbReference>
<evidence type="ECO:0000313" key="6">
    <source>
        <dbReference type="EMBL" id="ARP82971.1"/>
    </source>
</evidence>
<keyword evidence="1" id="KW-0805">Transcription regulation</keyword>
<evidence type="ECO:0000313" key="7">
    <source>
        <dbReference type="Proteomes" id="UP000194151"/>
    </source>
</evidence>
<dbReference type="InterPro" id="IPR009057">
    <property type="entry name" value="Homeodomain-like_sf"/>
</dbReference>
<dbReference type="PRINTS" id="PR00455">
    <property type="entry name" value="HTHTETR"/>
</dbReference>
<evidence type="ECO:0000259" key="5">
    <source>
        <dbReference type="PROSITE" id="PS50977"/>
    </source>
</evidence>
<dbReference type="OrthoDB" id="9798857at2"/>
<feature type="domain" description="HTH tetR-type" evidence="5">
    <location>
        <begin position="9"/>
        <end position="69"/>
    </location>
</feature>
<dbReference type="Pfam" id="PF00440">
    <property type="entry name" value="TetR_N"/>
    <property type="match status" value="1"/>
</dbReference>
<dbReference type="GO" id="GO:0003677">
    <property type="term" value="F:DNA binding"/>
    <property type="evidence" value="ECO:0007669"/>
    <property type="project" value="UniProtKB-UniRule"/>
</dbReference>
<dbReference type="SUPFAM" id="SSF46689">
    <property type="entry name" value="Homeodomain-like"/>
    <property type="match status" value="1"/>
</dbReference>
<keyword evidence="7" id="KW-1185">Reference proteome</keyword>
<gene>
    <name evidence="6" type="ORF">CAL12_20560</name>
</gene>
<accession>A0A1W6YPN1</accession>
<keyword evidence="2 4" id="KW-0238">DNA-binding</keyword>
<dbReference type="Proteomes" id="UP000194151">
    <property type="component" value="Chromosome"/>
</dbReference>